<dbReference type="Pfam" id="PF01967">
    <property type="entry name" value="MoaC"/>
    <property type="match status" value="1"/>
</dbReference>
<evidence type="ECO:0000256" key="11">
    <source>
        <dbReference type="ARBA" id="ARBA00023014"/>
    </source>
</evidence>
<evidence type="ECO:0000256" key="8">
    <source>
        <dbReference type="ARBA" id="ARBA00022723"/>
    </source>
</evidence>
<keyword evidence="12" id="KW-0496">Mitochondrion</keyword>
<dbReference type="InterPro" id="IPR058240">
    <property type="entry name" value="rSAM_sf"/>
</dbReference>
<dbReference type="Gene3D" id="3.30.70.640">
    <property type="entry name" value="Molybdopterin cofactor biosynthesis C (MoaC) domain"/>
    <property type="match status" value="1"/>
</dbReference>
<dbReference type="SFLD" id="SFLDS00029">
    <property type="entry name" value="Radical_SAM"/>
    <property type="match status" value="1"/>
</dbReference>
<evidence type="ECO:0000256" key="17">
    <source>
        <dbReference type="SAM" id="MobiDB-lite"/>
    </source>
</evidence>
<dbReference type="InterPro" id="IPR002820">
    <property type="entry name" value="Mopterin_CF_biosynth-C_dom"/>
</dbReference>
<keyword evidence="13" id="KW-0342">GTP-binding</keyword>
<accession>G2RA30</accession>
<feature type="compositionally biased region" description="Low complexity" evidence="17">
    <location>
        <begin position="542"/>
        <end position="554"/>
    </location>
</feature>
<dbReference type="InterPro" id="IPR036522">
    <property type="entry name" value="MoaC_sf"/>
</dbReference>
<evidence type="ECO:0000259" key="18">
    <source>
        <dbReference type="PROSITE" id="PS51918"/>
    </source>
</evidence>
<dbReference type="InterPro" id="IPR047594">
    <property type="entry name" value="MoaC_bact/euk"/>
</dbReference>
<evidence type="ECO:0000256" key="12">
    <source>
        <dbReference type="ARBA" id="ARBA00023128"/>
    </source>
</evidence>
<protein>
    <recommendedName>
        <fullName evidence="18">Radical SAM core domain-containing protein</fullName>
    </recommendedName>
</protein>
<dbReference type="InterPro" id="IPR013785">
    <property type="entry name" value="Aldolase_TIM"/>
</dbReference>
<dbReference type="InterPro" id="IPR007197">
    <property type="entry name" value="rSAM"/>
</dbReference>
<evidence type="ECO:0000256" key="5">
    <source>
        <dbReference type="ARBA" id="ARBA00009862"/>
    </source>
</evidence>
<dbReference type="CDD" id="cd21117">
    <property type="entry name" value="Twitch_MoaA"/>
    <property type="match status" value="1"/>
</dbReference>
<evidence type="ECO:0000256" key="9">
    <source>
        <dbReference type="ARBA" id="ARBA00022741"/>
    </source>
</evidence>
<dbReference type="STRING" id="578455.G2RA30"/>
<dbReference type="InterPro" id="IPR013483">
    <property type="entry name" value="MoaA"/>
</dbReference>
<organism evidence="19 20">
    <name type="scientific">Thermothielavioides terrestris (strain ATCC 38088 / NRRL 8126)</name>
    <name type="common">Thielavia terrestris</name>
    <dbReference type="NCBI Taxonomy" id="578455"/>
    <lineage>
        <taxon>Eukaryota</taxon>
        <taxon>Fungi</taxon>
        <taxon>Dikarya</taxon>
        <taxon>Ascomycota</taxon>
        <taxon>Pezizomycotina</taxon>
        <taxon>Sordariomycetes</taxon>
        <taxon>Sordariomycetidae</taxon>
        <taxon>Sordariales</taxon>
        <taxon>Chaetomiaceae</taxon>
        <taxon>Thermothielavioides</taxon>
        <taxon>Thermothielavioides terrestris</taxon>
    </lineage>
</organism>
<evidence type="ECO:0000256" key="1">
    <source>
        <dbReference type="ARBA" id="ARBA00001637"/>
    </source>
</evidence>
<comment type="catalytic activity">
    <reaction evidence="16">
        <text>GTP + AH2 + S-adenosyl-L-methionine = (8S)-3',8-cyclo-7,8-dihydroguanosine 5'-triphosphate + 5'-deoxyadenosine + L-methionine + A + H(+)</text>
        <dbReference type="Rhea" id="RHEA:49576"/>
        <dbReference type="ChEBI" id="CHEBI:13193"/>
        <dbReference type="ChEBI" id="CHEBI:15378"/>
        <dbReference type="ChEBI" id="CHEBI:17319"/>
        <dbReference type="ChEBI" id="CHEBI:17499"/>
        <dbReference type="ChEBI" id="CHEBI:37565"/>
        <dbReference type="ChEBI" id="CHEBI:57844"/>
        <dbReference type="ChEBI" id="CHEBI:59789"/>
        <dbReference type="ChEBI" id="CHEBI:131766"/>
        <dbReference type="EC" id="4.1.99.22"/>
    </reaction>
</comment>
<dbReference type="SUPFAM" id="SSF102114">
    <property type="entry name" value="Radical SAM enzymes"/>
    <property type="match status" value="1"/>
</dbReference>
<keyword evidence="14" id="KW-0501">Molybdenum cofactor biosynthesis</keyword>
<dbReference type="InterPro" id="IPR040064">
    <property type="entry name" value="MoaA-like"/>
</dbReference>
<name>G2RA30_THETT</name>
<evidence type="ECO:0000256" key="13">
    <source>
        <dbReference type="ARBA" id="ARBA00023134"/>
    </source>
</evidence>
<dbReference type="InterPro" id="IPR006638">
    <property type="entry name" value="Elp3/MiaA/NifB-like_rSAM"/>
</dbReference>
<evidence type="ECO:0000256" key="16">
    <source>
        <dbReference type="ARBA" id="ARBA00048697"/>
    </source>
</evidence>
<dbReference type="GO" id="GO:0061798">
    <property type="term" value="F:GTP 3',8'-cyclase activity"/>
    <property type="evidence" value="ECO:0007669"/>
    <property type="project" value="UniProtKB-EC"/>
</dbReference>
<dbReference type="SFLD" id="SFLDG01386">
    <property type="entry name" value="main_SPASM_domain-containing"/>
    <property type="match status" value="1"/>
</dbReference>
<gene>
    <name evidence="19" type="ORF">THITE_2118509</name>
</gene>
<dbReference type="GO" id="GO:0051539">
    <property type="term" value="F:4 iron, 4 sulfur cluster binding"/>
    <property type="evidence" value="ECO:0007669"/>
    <property type="project" value="UniProtKB-KW"/>
</dbReference>
<evidence type="ECO:0000313" key="19">
    <source>
        <dbReference type="EMBL" id="AEO68815.1"/>
    </source>
</evidence>
<dbReference type="NCBIfam" id="TIGR02666">
    <property type="entry name" value="moaA"/>
    <property type="match status" value="1"/>
</dbReference>
<evidence type="ECO:0000256" key="4">
    <source>
        <dbReference type="ARBA" id="ARBA00008484"/>
    </source>
</evidence>
<reference evidence="19 20" key="1">
    <citation type="journal article" date="2011" name="Nat. Biotechnol.">
        <title>Comparative genomic analysis of the thermophilic biomass-degrading fungi Myceliophthora thermophila and Thielavia terrestris.</title>
        <authorList>
            <person name="Berka R.M."/>
            <person name="Grigoriev I.V."/>
            <person name="Otillar R."/>
            <person name="Salamov A."/>
            <person name="Grimwood J."/>
            <person name="Reid I."/>
            <person name="Ishmael N."/>
            <person name="John T."/>
            <person name="Darmond C."/>
            <person name="Moisan M.-C."/>
            <person name="Henrissat B."/>
            <person name="Coutinho P.M."/>
            <person name="Lombard V."/>
            <person name="Natvig D.O."/>
            <person name="Lindquist E."/>
            <person name="Schmutz J."/>
            <person name="Lucas S."/>
            <person name="Harris P."/>
            <person name="Powlowski J."/>
            <person name="Bellemare A."/>
            <person name="Taylor D."/>
            <person name="Butler G."/>
            <person name="de Vries R.P."/>
            <person name="Allijn I.E."/>
            <person name="van den Brink J."/>
            <person name="Ushinsky S."/>
            <person name="Storms R."/>
            <person name="Powell A.J."/>
            <person name="Paulsen I.T."/>
            <person name="Elbourne L.D.H."/>
            <person name="Baker S.E."/>
            <person name="Magnuson J."/>
            <person name="LaBoissiere S."/>
            <person name="Clutterbuck A.J."/>
            <person name="Martinez D."/>
            <person name="Wogulis M."/>
            <person name="de Leon A.L."/>
            <person name="Rey M.W."/>
            <person name="Tsang A."/>
        </authorList>
    </citation>
    <scope>NUCLEOTIDE SEQUENCE [LARGE SCALE GENOMIC DNA]</scope>
    <source>
        <strain evidence="20">ATCC 38088 / NRRL 8126</strain>
    </source>
</reference>
<dbReference type="KEGG" id="ttt:THITE_2118509"/>
<dbReference type="SFLD" id="SFLDG01067">
    <property type="entry name" value="SPASM/twitch_domain_containing"/>
    <property type="match status" value="1"/>
</dbReference>
<dbReference type="HAMAP" id="MF_01224_B">
    <property type="entry name" value="MoaC_B"/>
    <property type="match status" value="1"/>
</dbReference>
<feature type="region of interest" description="Disordered" evidence="17">
    <location>
        <begin position="647"/>
        <end position="689"/>
    </location>
</feature>
<dbReference type="PROSITE" id="PS51918">
    <property type="entry name" value="RADICAL_SAM"/>
    <property type="match status" value="1"/>
</dbReference>
<dbReference type="AlphaFoldDB" id="G2RA30"/>
<feature type="region of interest" description="Disordered" evidence="17">
    <location>
        <begin position="36"/>
        <end position="78"/>
    </location>
</feature>
<dbReference type="HOGENOM" id="CLU_009273_7_2_1"/>
<dbReference type="UniPathway" id="UPA00344"/>
<dbReference type="PANTHER" id="PTHR22960:SF0">
    <property type="entry name" value="MOLYBDENUM COFACTOR BIOSYNTHESIS PROTEIN 1"/>
    <property type="match status" value="1"/>
</dbReference>
<dbReference type="GO" id="GO:0061799">
    <property type="term" value="F:cyclic pyranopterin monophosphate synthase activity"/>
    <property type="evidence" value="ECO:0007669"/>
    <property type="project" value="UniProtKB-EC"/>
</dbReference>
<proteinExistence type="inferred from homology"/>
<evidence type="ECO:0000313" key="20">
    <source>
        <dbReference type="Proteomes" id="UP000008181"/>
    </source>
</evidence>
<dbReference type="InterPro" id="IPR010505">
    <property type="entry name" value="MoaA_twitch"/>
</dbReference>
<keyword evidence="9" id="KW-0547">Nucleotide-binding</keyword>
<evidence type="ECO:0000256" key="6">
    <source>
        <dbReference type="ARBA" id="ARBA00022485"/>
    </source>
</evidence>
<feature type="compositionally biased region" description="Low complexity" evidence="17">
    <location>
        <begin position="516"/>
        <end position="535"/>
    </location>
</feature>
<evidence type="ECO:0000256" key="7">
    <source>
        <dbReference type="ARBA" id="ARBA00022691"/>
    </source>
</evidence>
<dbReference type="GeneID" id="11524304"/>
<comment type="similarity">
    <text evidence="5">In the N-terminal section; belongs to the radical SAM superfamily. MoaA family.</text>
</comment>
<evidence type="ECO:0000256" key="15">
    <source>
        <dbReference type="ARBA" id="ARBA00023239"/>
    </source>
</evidence>
<keyword evidence="7" id="KW-0949">S-adenosyl-L-methionine</keyword>
<feature type="domain" description="Radical SAM core" evidence="18">
    <location>
        <begin position="102"/>
        <end position="321"/>
    </location>
</feature>
<evidence type="ECO:0000256" key="14">
    <source>
        <dbReference type="ARBA" id="ARBA00023150"/>
    </source>
</evidence>
<dbReference type="Proteomes" id="UP000008181">
    <property type="component" value="Chromosome 4"/>
</dbReference>
<dbReference type="PANTHER" id="PTHR22960">
    <property type="entry name" value="MOLYBDOPTERIN COFACTOR SYNTHESIS PROTEIN A"/>
    <property type="match status" value="1"/>
</dbReference>
<feature type="compositionally biased region" description="Acidic residues" evidence="17">
    <location>
        <begin position="676"/>
        <end position="689"/>
    </location>
</feature>
<keyword evidence="8" id="KW-0479">Metal-binding</keyword>
<keyword evidence="20" id="KW-1185">Reference proteome</keyword>
<sequence length="757" mass="81842">MTATGRCIPRALWPTALQAASRKSAVSSQVRCAASGAATVPRVPTSEPVAPPSSPPFAADPESPVRDRENDGLAPRPVGATLASRRDRIRDAKPFSDFLTDTFRRQHDYLRISVTERCNLRCLYCMPEEGVPLSPPKELLTTPEIVMLSSLFVSQGVTKIRLTGGEPTVRRDIVPLMQQIGALRAHGLRELCLTSNGLSLHRKLEPMVEAGLTGVNLSLDTLDPWQFQLMTRRAGFSAVQKTIDRIFELNRAGAGLKFKINCVVMRGLNDREILPFVEFTRDKDVEVRFIEYMPFDGNKWSEGKMFSYQEMLDLIRSRYPDLQRAKDHKNDTSKTFQVPGFVGKIGFITSMTHNFCGTCNRLRITSDGNLKVCLFGNAEVSLRDVIRKLNGGEPIDEAALESLQQAALRSKGSLAPDSPQPLVLPNSEELLNVIGMAVKRKKAKHAGIGELENMKNRPMILIDPSASCKRLPRTHLRWQEAGLCPTPSPYKKTLPFPLAPSLTVPSHASAHQPRLFSTSPRRSSSSSSSSSFPSSPAGKDNPSATPSASGSPSPRLTHVTGSGAAHMVSIADKAATKRVARARCRVRFSSPLAPALVRANQMKKGDVLGAARIAGIMAAKRTPDLVPLCHPVALTHAEVELRFVSGERGKGKGKGSADGERGGEGGGGAAAAAAAAEEEEEKEEEEATEIEITATVSCDGKTGVEMEALTAASVAALTVYDMCKAVDKGMVIEGLRVVLKEGGKSGRWVEGERDDRG</sequence>
<feature type="region of interest" description="Disordered" evidence="17">
    <location>
        <begin position="505"/>
        <end position="562"/>
    </location>
</feature>
<dbReference type="Pfam" id="PF06463">
    <property type="entry name" value="Mob_synth_C"/>
    <property type="match status" value="1"/>
</dbReference>
<dbReference type="SFLD" id="SFLDG01383">
    <property type="entry name" value="cyclic_pyranopterin_phosphate"/>
    <property type="match status" value="1"/>
</dbReference>
<evidence type="ECO:0000256" key="2">
    <source>
        <dbReference type="ARBA" id="ARBA00001966"/>
    </source>
</evidence>
<keyword evidence="10" id="KW-0408">Iron</keyword>
<evidence type="ECO:0000256" key="3">
    <source>
        <dbReference type="ARBA" id="ARBA00005046"/>
    </source>
</evidence>
<dbReference type="Pfam" id="PF04055">
    <property type="entry name" value="Radical_SAM"/>
    <property type="match status" value="1"/>
</dbReference>
<dbReference type="InterPro" id="IPR050105">
    <property type="entry name" value="MoCo_biosynth_MoaA/MoaC"/>
</dbReference>
<dbReference type="InterPro" id="IPR000385">
    <property type="entry name" value="MoaA_NifB_PqqE_Fe-S-bd_CS"/>
</dbReference>
<dbReference type="GO" id="GO:0046872">
    <property type="term" value="F:metal ion binding"/>
    <property type="evidence" value="ECO:0007669"/>
    <property type="project" value="UniProtKB-KW"/>
</dbReference>
<dbReference type="GO" id="GO:0005525">
    <property type="term" value="F:GTP binding"/>
    <property type="evidence" value="ECO:0007669"/>
    <property type="project" value="UniProtKB-KW"/>
</dbReference>
<dbReference type="CDD" id="cd01420">
    <property type="entry name" value="MoaC_PE"/>
    <property type="match status" value="1"/>
</dbReference>
<dbReference type="Gene3D" id="3.20.20.70">
    <property type="entry name" value="Aldolase class I"/>
    <property type="match status" value="1"/>
</dbReference>
<dbReference type="EMBL" id="CP003012">
    <property type="protein sequence ID" value="AEO68815.1"/>
    <property type="molecule type" value="Genomic_DNA"/>
</dbReference>
<dbReference type="eggNOG" id="KOG2876">
    <property type="taxonomic scope" value="Eukaryota"/>
</dbReference>
<dbReference type="CDD" id="cd01335">
    <property type="entry name" value="Radical_SAM"/>
    <property type="match status" value="1"/>
</dbReference>
<keyword evidence="11" id="KW-0411">Iron-sulfur</keyword>
<evidence type="ECO:0000256" key="10">
    <source>
        <dbReference type="ARBA" id="ARBA00023004"/>
    </source>
</evidence>
<dbReference type="SUPFAM" id="SSF55040">
    <property type="entry name" value="Molybdenum cofactor biosynthesis protein C, MoaC"/>
    <property type="match status" value="1"/>
</dbReference>
<comment type="similarity">
    <text evidence="4">In the C-terminal section; belongs to the MoaC family.</text>
</comment>
<dbReference type="RefSeq" id="XP_003655151.1">
    <property type="nucleotide sequence ID" value="XM_003655103.1"/>
</dbReference>
<keyword evidence="15" id="KW-0456">Lyase</keyword>
<keyword evidence="6" id="KW-0004">4Fe-4S</keyword>
<dbReference type="PROSITE" id="PS01305">
    <property type="entry name" value="MOAA_NIFB_PQQE"/>
    <property type="match status" value="1"/>
</dbReference>
<comment type="catalytic activity">
    <reaction evidence="1">
        <text>(8S)-3',8-cyclo-7,8-dihydroguanosine 5'-triphosphate = cyclic pyranopterin phosphate + diphosphate</text>
        <dbReference type="Rhea" id="RHEA:49580"/>
        <dbReference type="ChEBI" id="CHEBI:33019"/>
        <dbReference type="ChEBI" id="CHEBI:59648"/>
        <dbReference type="ChEBI" id="CHEBI:131766"/>
        <dbReference type="EC" id="4.6.1.17"/>
    </reaction>
</comment>
<feature type="compositionally biased region" description="Basic and acidic residues" evidence="17">
    <location>
        <begin position="647"/>
        <end position="663"/>
    </location>
</feature>
<dbReference type="GO" id="GO:0006777">
    <property type="term" value="P:Mo-molybdopterin cofactor biosynthetic process"/>
    <property type="evidence" value="ECO:0007669"/>
    <property type="project" value="UniProtKB-KW"/>
</dbReference>
<comment type="cofactor">
    <cofactor evidence="2">
        <name>[4Fe-4S] cluster</name>
        <dbReference type="ChEBI" id="CHEBI:49883"/>
    </cofactor>
</comment>
<dbReference type="SMART" id="SM00729">
    <property type="entry name" value="Elp3"/>
    <property type="match status" value="1"/>
</dbReference>
<comment type="pathway">
    <text evidence="3">Cofactor biosynthesis; molybdopterin biosynthesis.</text>
</comment>
<dbReference type="OrthoDB" id="429626at2759"/>